<evidence type="ECO:0000313" key="4">
    <source>
        <dbReference type="EMBL" id="KAA6412750.1"/>
    </source>
</evidence>
<proteinExistence type="inferred from homology"/>
<reference evidence="4 5" key="1">
    <citation type="submission" date="2019-09" db="EMBL/GenBank/DDBJ databases">
        <title>The hologenome of the rock-dwelling lichen Lasallia pustulata.</title>
        <authorList>
            <person name="Greshake Tzovaras B."/>
            <person name="Segers F."/>
            <person name="Bicker A."/>
            <person name="Dal Grande F."/>
            <person name="Otte J."/>
            <person name="Hankeln T."/>
            <person name="Schmitt I."/>
            <person name="Ebersberger I."/>
        </authorList>
    </citation>
    <scope>NUCLEOTIDE SEQUENCE [LARGE SCALE GENOMIC DNA]</scope>
    <source>
        <strain evidence="4">A1-1</strain>
    </source>
</reference>
<gene>
    <name evidence="4" type="ORF">FRX48_03742</name>
</gene>
<keyword evidence="3" id="KW-0560">Oxidoreductase</keyword>
<sequence>MSGDTTYLITGANRGKHWSRSTAAYLSRPDNTVIAAVRDPSHATAKSLPELSKGHGSALITVKLDSSVPADAATVIQSLQSEHNISALDVIIVNAGINDDSNFGPVAQLSIDVLDQHVRINAYTPLLLFQAALPLLEKAKTPKFVAITSGIGSIGIMEHIPFPMGGYGTSKAVLNFLVSKLNFENEKLIIFPLSPGFVQTDMGNAAADYVGMKEAPTTLDASINGIVKLVDAASRQETSGHFLSFDGREIPW</sequence>
<protein>
    <recommendedName>
        <fullName evidence="6">Aflatoxin biosynthesis ketoreductase nor-1</fullName>
    </recommendedName>
</protein>
<dbReference type="PANTHER" id="PTHR43544">
    <property type="entry name" value="SHORT-CHAIN DEHYDROGENASE/REDUCTASE"/>
    <property type="match status" value="1"/>
</dbReference>
<keyword evidence="2" id="KW-0521">NADP</keyword>
<dbReference type="Proteomes" id="UP000324767">
    <property type="component" value="Unassembled WGS sequence"/>
</dbReference>
<dbReference type="SUPFAM" id="SSF51735">
    <property type="entry name" value="NAD(P)-binding Rossmann-fold domains"/>
    <property type="match status" value="1"/>
</dbReference>
<dbReference type="InterPro" id="IPR002347">
    <property type="entry name" value="SDR_fam"/>
</dbReference>
<dbReference type="PANTHER" id="PTHR43544:SF7">
    <property type="entry name" value="NADB-LER2"/>
    <property type="match status" value="1"/>
</dbReference>
<comment type="similarity">
    <text evidence="1">Belongs to the short-chain dehydrogenases/reductases (SDR) family.</text>
</comment>
<dbReference type="GO" id="GO:0016491">
    <property type="term" value="F:oxidoreductase activity"/>
    <property type="evidence" value="ECO:0007669"/>
    <property type="project" value="UniProtKB-KW"/>
</dbReference>
<evidence type="ECO:0000313" key="5">
    <source>
        <dbReference type="Proteomes" id="UP000324767"/>
    </source>
</evidence>
<name>A0A5M8PT33_9LECA</name>
<evidence type="ECO:0008006" key="6">
    <source>
        <dbReference type="Google" id="ProtNLM"/>
    </source>
</evidence>
<dbReference type="OrthoDB" id="9876299at2759"/>
<comment type="caution">
    <text evidence="4">The sequence shown here is derived from an EMBL/GenBank/DDBJ whole genome shotgun (WGS) entry which is preliminary data.</text>
</comment>
<evidence type="ECO:0000256" key="1">
    <source>
        <dbReference type="ARBA" id="ARBA00006484"/>
    </source>
</evidence>
<evidence type="ECO:0000256" key="2">
    <source>
        <dbReference type="ARBA" id="ARBA00022857"/>
    </source>
</evidence>
<dbReference type="InterPro" id="IPR051468">
    <property type="entry name" value="Fungal_SecMetab_SDRs"/>
</dbReference>
<dbReference type="EMBL" id="VXIT01000005">
    <property type="protein sequence ID" value="KAA6412750.1"/>
    <property type="molecule type" value="Genomic_DNA"/>
</dbReference>
<dbReference type="PRINTS" id="PR00081">
    <property type="entry name" value="GDHRDH"/>
</dbReference>
<dbReference type="Gene3D" id="3.40.50.720">
    <property type="entry name" value="NAD(P)-binding Rossmann-like Domain"/>
    <property type="match status" value="1"/>
</dbReference>
<dbReference type="AlphaFoldDB" id="A0A5M8PT33"/>
<dbReference type="InterPro" id="IPR036291">
    <property type="entry name" value="NAD(P)-bd_dom_sf"/>
</dbReference>
<dbReference type="CDD" id="cd05325">
    <property type="entry name" value="carb_red_sniffer_like_SDR_c"/>
    <property type="match status" value="1"/>
</dbReference>
<organism evidence="4 5">
    <name type="scientific">Lasallia pustulata</name>
    <dbReference type="NCBI Taxonomy" id="136370"/>
    <lineage>
        <taxon>Eukaryota</taxon>
        <taxon>Fungi</taxon>
        <taxon>Dikarya</taxon>
        <taxon>Ascomycota</taxon>
        <taxon>Pezizomycotina</taxon>
        <taxon>Lecanoromycetes</taxon>
        <taxon>OSLEUM clade</taxon>
        <taxon>Umbilicariomycetidae</taxon>
        <taxon>Umbilicariales</taxon>
        <taxon>Umbilicariaceae</taxon>
        <taxon>Lasallia</taxon>
    </lineage>
</organism>
<dbReference type="GO" id="GO:0005737">
    <property type="term" value="C:cytoplasm"/>
    <property type="evidence" value="ECO:0007669"/>
    <property type="project" value="TreeGrafter"/>
</dbReference>
<evidence type="ECO:0000256" key="3">
    <source>
        <dbReference type="ARBA" id="ARBA00023002"/>
    </source>
</evidence>
<accession>A0A5M8PT33</accession>
<dbReference type="Pfam" id="PF00106">
    <property type="entry name" value="adh_short"/>
    <property type="match status" value="1"/>
</dbReference>